<feature type="compositionally biased region" description="Acidic residues" evidence="6">
    <location>
        <begin position="276"/>
        <end position="291"/>
    </location>
</feature>
<reference evidence="8" key="2">
    <citation type="submission" date="2025-09" db="UniProtKB">
        <authorList>
            <consortium name="Ensembl"/>
        </authorList>
    </citation>
    <scope>IDENTIFICATION</scope>
</reference>
<feature type="region of interest" description="Disordered" evidence="6">
    <location>
        <begin position="652"/>
        <end position="689"/>
    </location>
</feature>
<evidence type="ECO:0000313" key="9">
    <source>
        <dbReference type="Proteomes" id="UP000265020"/>
    </source>
</evidence>
<feature type="compositionally biased region" description="Polar residues" evidence="6">
    <location>
        <begin position="652"/>
        <end position="666"/>
    </location>
</feature>
<dbReference type="CDD" id="cd22920">
    <property type="entry name" value="HFD_CENP-T"/>
    <property type="match status" value="1"/>
</dbReference>
<dbReference type="GO" id="GO:0051382">
    <property type="term" value="P:kinetochore assembly"/>
    <property type="evidence" value="ECO:0007669"/>
    <property type="project" value="InterPro"/>
</dbReference>
<feature type="compositionally biased region" description="Acidic residues" evidence="6">
    <location>
        <begin position="207"/>
        <end position="218"/>
    </location>
</feature>
<accession>A0A3Q2CG06</accession>
<feature type="region of interest" description="Disordered" evidence="6">
    <location>
        <begin position="145"/>
        <end position="571"/>
    </location>
</feature>
<evidence type="ECO:0000256" key="2">
    <source>
        <dbReference type="ARBA" id="ARBA00004286"/>
    </source>
</evidence>
<name>A0A3Q2CG06_CYPVA</name>
<feature type="region of interest" description="Disordered" evidence="6">
    <location>
        <begin position="766"/>
        <end position="794"/>
    </location>
</feature>
<keyword evidence="9" id="KW-1185">Reference proteome</keyword>
<dbReference type="GO" id="GO:0000776">
    <property type="term" value="C:kinetochore"/>
    <property type="evidence" value="ECO:0007669"/>
    <property type="project" value="InterPro"/>
</dbReference>
<evidence type="ECO:0000313" key="8">
    <source>
        <dbReference type="Ensembl" id="ENSCVAP00000003991.1"/>
    </source>
</evidence>
<dbReference type="GO" id="GO:0003677">
    <property type="term" value="F:DNA binding"/>
    <property type="evidence" value="ECO:0007669"/>
    <property type="project" value="InterPro"/>
</dbReference>
<sequence>MPHLCLSFSSLDLKTPFVEVHTEKRGLQRRASNRRKITVEDFNAALEKQQIEGHRLQNQNLGDDTNFEGITLGLSKLSEPDITEDIMNCHTALYDHQDAATSGISIIATQDKPTVFASQLQRDLQEEEEEQSEKDGKELVNIIEEEDPATDPDGDEGVSDSQDKDSADKAEPEDAEAEDPPDGACDSALLFKSEEKKDAAGSQTFDLGDEAQYEEEAVADPHSEDDKGGSESEQDKAEDEQKNQSQTEEEAAAHSQAKDFEDAQSEQGEAAVGSPTEDDGMDQSQTEEEAAVESGSEKEEALVSSQTGDEARDRSLTEEKAGLPENQEAPADYLSERVEGDPQSEQDEAAVGPPAEEEGMDRSETVEKAAVQSQTFDLENKDEEIAAESQPEDTGAASQSEEEEALVSSQTGDEARDKSLTEEEAGLPENEEAPVGHHSEGVEGDPQSEQDEAAVGPSVEEKGMDRSETMEKAAVQSQTFDLEDKDEEVAAEPQPEDTGAVSQSEEEEAAAGSQPEGEGGSETQAEEVMVNKSRSDVQEELEDDGGVAVSQTEEDYHKDEREQEKEWRSENLEHDVRYISHRAYRSEGRLIPLKRRDDPTEAPAAGKVLCGSLSILNNRRIDRMSLPLKPCSWCFIPGRSYTMSKGPSALGLNSSTEMGSQFQSGISDWPKPSLQDQEDDSGAEKDLMGGENTSAHQICHDVEVCEQQSDPPAEEVPSEDAGEQEKEWDEEDDDEEVPTKTPAFVREKRHVFVSNAQASPSVFRKDNKTITSDTLPAAKPKQVKRRKNEQSRKETVLPKSYLMSTFKHFAKTRVSADVFPVLNEIMDTFLTRAVEDLEVYAAHAKRKTIEVEDVKLLLRRQGHISDEVPVEVLIEKYLRMEQRKILIPIATSGNVVIP</sequence>
<keyword evidence="4" id="KW-0158">Chromosome</keyword>
<dbReference type="GeneTree" id="ENSGT00940000173105"/>
<evidence type="ECO:0000256" key="1">
    <source>
        <dbReference type="ARBA" id="ARBA00004123"/>
    </source>
</evidence>
<dbReference type="AlphaFoldDB" id="A0A3Q2CG06"/>
<feature type="compositionally biased region" description="Acidic residues" evidence="6">
    <location>
        <begin position="442"/>
        <end position="452"/>
    </location>
</feature>
<feature type="compositionally biased region" description="Basic and acidic residues" evidence="6">
    <location>
        <begin position="219"/>
        <end position="242"/>
    </location>
</feature>
<evidence type="ECO:0000259" key="7">
    <source>
        <dbReference type="Pfam" id="PF15511"/>
    </source>
</evidence>
<feature type="compositionally biased region" description="Basic and acidic residues" evidence="6">
    <location>
        <begin position="554"/>
        <end position="571"/>
    </location>
</feature>
<evidence type="ECO:0000256" key="4">
    <source>
        <dbReference type="ARBA" id="ARBA00022454"/>
    </source>
</evidence>
<protein>
    <submittedName>
        <fullName evidence="8">Glutamic acid-rich protein-like</fullName>
    </submittedName>
</protein>
<feature type="compositionally biased region" description="Acidic residues" evidence="6">
    <location>
        <begin position="481"/>
        <end position="490"/>
    </location>
</feature>
<feature type="compositionally biased region" description="Basic and acidic residues" evidence="6">
    <location>
        <begin position="161"/>
        <end position="172"/>
    </location>
</feature>
<dbReference type="GO" id="GO:0007059">
    <property type="term" value="P:chromosome segregation"/>
    <property type="evidence" value="ECO:0007669"/>
    <property type="project" value="TreeGrafter"/>
</dbReference>
<comment type="similarity">
    <text evidence="3">Belongs to the CENP-T/CNN1 family.</text>
</comment>
<dbReference type="Ensembl" id="ENSCVAT00000009108.1">
    <property type="protein sequence ID" value="ENSCVAP00000003991.1"/>
    <property type="gene ID" value="ENSCVAG00000005267.1"/>
</dbReference>
<keyword evidence="5" id="KW-0539">Nucleus</keyword>
<feature type="compositionally biased region" description="Basic and acidic residues" evidence="6">
    <location>
        <begin position="459"/>
        <end position="471"/>
    </location>
</feature>
<evidence type="ECO:0000256" key="6">
    <source>
        <dbReference type="SAM" id="MobiDB-lite"/>
    </source>
</evidence>
<feature type="region of interest" description="Disordered" evidence="6">
    <location>
        <begin position="706"/>
        <end position="744"/>
    </location>
</feature>
<feature type="compositionally biased region" description="Acidic residues" evidence="6">
    <location>
        <begin position="712"/>
        <end position="736"/>
    </location>
</feature>
<dbReference type="Proteomes" id="UP000265020">
    <property type="component" value="Unassembled WGS sequence"/>
</dbReference>
<dbReference type="GO" id="GO:0000278">
    <property type="term" value="P:mitotic cell cycle"/>
    <property type="evidence" value="ECO:0007669"/>
    <property type="project" value="TreeGrafter"/>
</dbReference>
<dbReference type="PANTHER" id="PTHR46904">
    <property type="entry name" value="CENTROMERE PROTEIN T"/>
    <property type="match status" value="1"/>
</dbReference>
<dbReference type="InterPro" id="IPR028255">
    <property type="entry name" value="CENP-T"/>
</dbReference>
<dbReference type="GO" id="GO:0005634">
    <property type="term" value="C:nucleus"/>
    <property type="evidence" value="ECO:0007669"/>
    <property type="project" value="UniProtKB-SubCell"/>
</dbReference>
<dbReference type="GO" id="GO:0046982">
    <property type="term" value="F:protein heterodimerization activity"/>
    <property type="evidence" value="ECO:0007669"/>
    <property type="project" value="InterPro"/>
</dbReference>
<dbReference type="Gene3D" id="1.10.20.10">
    <property type="entry name" value="Histone, subunit A"/>
    <property type="match status" value="1"/>
</dbReference>
<dbReference type="Pfam" id="PF15511">
    <property type="entry name" value="CENP-T_C"/>
    <property type="match status" value="1"/>
</dbReference>
<reference evidence="8" key="1">
    <citation type="submission" date="2025-08" db="UniProtKB">
        <authorList>
            <consortium name="Ensembl"/>
        </authorList>
    </citation>
    <scope>IDENTIFICATION</scope>
</reference>
<feature type="compositionally biased region" description="Basic and acidic residues" evidence="6">
    <location>
        <begin position="309"/>
        <end position="322"/>
    </location>
</feature>
<dbReference type="PANTHER" id="PTHR46904:SF1">
    <property type="entry name" value="CENTROMERE PROTEIN T"/>
    <property type="match status" value="1"/>
</dbReference>
<comment type="subcellular location">
    <subcellularLocation>
        <location evidence="2">Chromosome</location>
    </subcellularLocation>
    <subcellularLocation>
        <location evidence="1">Nucleus</location>
    </subcellularLocation>
</comment>
<organism evidence="8 9">
    <name type="scientific">Cyprinodon variegatus</name>
    <name type="common">Sheepshead minnow</name>
    <dbReference type="NCBI Taxonomy" id="28743"/>
    <lineage>
        <taxon>Eukaryota</taxon>
        <taxon>Metazoa</taxon>
        <taxon>Chordata</taxon>
        <taxon>Craniata</taxon>
        <taxon>Vertebrata</taxon>
        <taxon>Euteleostomi</taxon>
        <taxon>Actinopterygii</taxon>
        <taxon>Neopterygii</taxon>
        <taxon>Teleostei</taxon>
        <taxon>Neoteleostei</taxon>
        <taxon>Acanthomorphata</taxon>
        <taxon>Ovalentaria</taxon>
        <taxon>Atherinomorphae</taxon>
        <taxon>Cyprinodontiformes</taxon>
        <taxon>Cyprinodontidae</taxon>
        <taxon>Cyprinodon</taxon>
    </lineage>
</organism>
<evidence type="ECO:0000256" key="5">
    <source>
        <dbReference type="ARBA" id="ARBA00023242"/>
    </source>
</evidence>
<feature type="domain" description="CENP-T/Histone H4 histone fold" evidence="7">
    <location>
        <begin position="802"/>
        <end position="889"/>
    </location>
</feature>
<feature type="compositionally biased region" description="Acidic residues" evidence="6">
    <location>
        <begin position="145"/>
        <end position="158"/>
    </location>
</feature>
<evidence type="ECO:0000256" key="3">
    <source>
        <dbReference type="ARBA" id="ARBA00010137"/>
    </source>
</evidence>
<proteinExistence type="inferred from homology"/>
<feature type="compositionally biased region" description="Acidic residues" evidence="6">
    <location>
        <begin position="422"/>
        <end position="432"/>
    </location>
</feature>
<dbReference type="SUPFAM" id="SSF47113">
    <property type="entry name" value="Histone-fold"/>
    <property type="match status" value="1"/>
</dbReference>
<dbReference type="InterPro" id="IPR035425">
    <property type="entry name" value="CENP-T/H4_C"/>
</dbReference>
<dbReference type="InterPro" id="IPR009072">
    <property type="entry name" value="Histone-fold"/>
</dbReference>